<dbReference type="SMART" id="SM00345">
    <property type="entry name" value="HTH_GNTR"/>
    <property type="match status" value="1"/>
</dbReference>
<name>A0A852V9S6_9ACTN</name>
<evidence type="ECO:0000313" key="5">
    <source>
        <dbReference type="EMBL" id="NYF43834.1"/>
    </source>
</evidence>
<dbReference type="GO" id="GO:0003700">
    <property type="term" value="F:DNA-binding transcription factor activity"/>
    <property type="evidence" value="ECO:0007669"/>
    <property type="project" value="InterPro"/>
</dbReference>
<evidence type="ECO:0000256" key="1">
    <source>
        <dbReference type="ARBA" id="ARBA00023015"/>
    </source>
</evidence>
<dbReference type="RefSeq" id="WP_179827590.1">
    <property type="nucleotide sequence ID" value="NZ_JACCCO010000003.1"/>
</dbReference>
<dbReference type="PANTHER" id="PTHR30146">
    <property type="entry name" value="LACI-RELATED TRANSCRIPTIONAL REPRESSOR"/>
    <property type="match status" value="1"/>
</dbReference>
<dbReference type="AlphaFoldDB" id="A0A852V9S6"/>
<dbReference type="InterPro" id="IPR036390">
    <property type="entry name" value="WH_DNA-bd_sf"/>
</dbReference>
<evidence type="ECO:0000313" key="6">
    <source>
        <dbReference type="Proteomes" id="UP000576393"/>
    </source>
</evidence>
<organism evidence="5 6">
    <name type="scientific">Streptosporangium sandarakinum</name>
    <dbReference type="NCBI Taxonomy" id="1260955"/>
    <lineage>
        <taxon>Bacteria</taxon>
        <taxon>Bacillati</taxon>
        <taxon>Actinomycetota</taxon>
        <taxon>Actinomycetes</taxon>
        <taxon>Streptosporangiales</taxon>
        <taxon>Streptosporangiaceae</taxon>
        <taxon>Streptosporangium</taxon>
    </lineage>
</organism>
<dbReference type="InterPro" id="IPR036388">
    <property type="entry name" value="WH-like_DNA-bd_sf"/>
</dbReference>
<dbReference type="InterPro" id="IPR046335">
    <property type="entry name" value="LacI/GalR-like_sensor"/>
</dbReference>
<dbReference type="InterPro" id="IPR028082">
    <property type="entry name" value="Peripla_BP_I"/>
</dbReference>
<evidence type="ECO:0000256" key="3">
    <source>
        <dbReference type="ARBA" id="ARBA00023163"/>
    </source>
</evidence>
<reference evidence="5 6" key="1">
    <citation type="submission" date="2020-07" db="EMBL/GenBank/DDBJ databases">
        <title>Sequencing the genomes of 1000 actinobacteria strains.</title>
        <authorList>
            <person name="Klenk H.-P."/>
        </authorList>
    </citation>
    <scope>NUCLEOTIDE SEQUENCE [LARGE SCALE GENOMIC DNA]</scope>
    <source>
        <strain evidence="5 6">DSM 45763</strain>
    </source>
</reference>
<dbReference type="InterPro" id="IPR000524">
    <property type="entry name" value="Tscrpt_reg_HTH_GntR"/>
</dbReference>
<dbReference type="EMBL" id="JACCCO010000003">
    <property type="protein sequence ID" value="NYF43834.1"/>
    <property type="molecule type" value="Genomic_DNA"/>
</dbReference>
<keyword evidence="3" id="KW-0804">Transcription</keyword>
<dbReference type="SUPFAM" id="SSF46785">
    <property type="entry name" value="Winged helix' DNA-binding domain"/>
    <property type="match status" value="1"/>
</dbReference>
<protein>
    <submittedName>
        <fullName evidence="5">DNA-binding LacI/PurR family transcriptional regulator</fullName>
    </submittedName>
</protein>
<sequence length="364" mass="38740">MPDSRELKFRKLATDLRTAIRSGVWAGGAKLPTEQELARAHRVSLTTVRRAVDELVAEGLVIRRQGAGTFAVPRTMTVHGGAAMVGVVVPDTALYYPKVLEGVEEVLTAAGARLLLTCSRYRPEEEDAALRRMLDSGVDGLLVVPTLLGSADPAALVRRLAALPVPTVLIERGLDDGDDPSEHVRTDHVAGAYAAVRHLASLGHTRLALLSRSGNPTSAPVGRGFAAAVAGLRLRATEPFSVPYGEWDSEIADAQVRRVVAEGATAVVCFGDREAIMVVSAARRAGLAVPGDLAVVSYDDEIAELAEVPLTAVSPPKRHLGRQAAELLLRRLGEPDLPRHQIRLRPGVVVRRSCGAHPREAADG</sequence>
<evidence type="ECO:0000256" key="2">
    <source>
        <dbReference type="ARBA" id="ARBA00023125"/>
    </source>
</evidence>
<proteinExistence type="predicted"/>
<dbReference type="Proteomes" id="UP000576393">
    <property type="component" value="Unassembled WGS sequence"/>
</dbReference>
<dbReference type="Gene3D" id="1.10.10.10">
    <property type="entry name" value="Winged helix-like DNA-binding domain superfamily/Winged helix DNA-binding domain"/>
    <property type="match status" value="1"/>
</dbReference>
<gene>
    <name evidence="5" type="ORF">HDA43_006061</name>
</gene>
<dbReference type="PRINTS" id="PR00035">
    <property type="entry name" value="HTHGNTR"/>
</dbReference>
<dbReference type="Pfam" id="PF13377">
    <property type="entry name" value="Peripla_BP_3"/>
    <property type="match status" value="1"/>
</dbReference>
<dbReference type="SUPFAM" id="SSF53822">
    <property type="entry name" value="Periplasmic binding protein-like I"/>
    <property type="match status" value="1"/>
</dbReference>
<feature type="domain" description="HTH gntR-type" evidence="4">
    <location>
        <begin position="6"/>
        <end position="74"/>
    </location>
</feature>
<keyword evidence="6" id="KW-1185">Reference proteome</keyword>
<keyword evidence="1" id="KW-0805">Transcription regulation</keyword>
<dbReference type="GO" id="GO:0000976">
    <property type="term" value="F:transcription cis-regulatory region binding"/>
    <property type="evidence" value="ECO:0007669"/>
    <property type="project" value="TreeGrafter"/>
</dbReference>
<evidence type="ECO:0000259" key="4">
    <source>
        <dbReference type="PROSITE" id="PS50949"/>
    </source>
</evidence>
<dbReference type="PROSITE" id="PS50949">
    <property type="entry name" value="HTH_GNTR"/>
    <property type="match status" value="1"/>
</dbReference>
<dbReference type="Pfam" id="PF00392">
    <property type="entry name" value="GntR"/>
    <property type="match status" value="1"/>
</dbReference>
<comment type="caution">
    <text evidence="5">The sequence shown here is derived from an EMBL/GenBank/DDBJ whole genome shotgun (WGS) entry which is preliminary data.</text>
</comment>
<dbReference type="Gene3D" id="3.40.50.2300">
    <property type="match status" value="2"/>
</dbReference>
<keyword evidence="2 5" id="KW-0238">DNA-binding</keyword>
<dbReference type="CDD" id="cd07377">
    <property type="entry name" value="WHTH_GntR"/>
    <property type="match status" value="1"/>
</dbReference>
<accession>A0A852V9S6</accession>
<dbReference type="PANTHER" id="PTHR30146:SF155">
    <property type="entry name" value="ALANINE RACEMASE"/>
    <property type="match status" value="1"/>
</dbReference>